<proteinExistence type="predicted"/>
<dbReference type="SUPFAM" id="SSF53098">
    <property type="entry name" value="Ribonuclease H-like"/>
    <property type="match status" value="1"/>
</dbReference>
<accession>A0A6S6TNB3</accession>
<feature type="region of interest" description="Disordered" evidence="1">
    <location>
        <begin position="147"/>
        <end position="183"/>
    </location>
</feature>
<evidence type="ECO:0000256" key="1">
    <source>
        <dbReference type="SAM" id="MobiDB-lite"/>
    </source>
</evidence>
<dbReference type="Pfam" id="PF13546">
    <property type="entry name" value="DDE_5"/>
    <property type="match status" value="1"/>
</dbReference>
<dbReference type="AlphaFoldDB" id="A0A6S6TNB3"/>
<protein>
    <submittedName>
        <fullName evidence="3">Transposase IS4 family protein</fullName>
    </submittedName>
</protein>
<evidence type="ECO:0000313" key="3">
    <source>
        <dbReference type="EMBL" id="CAA6816389.1"/>
    </source>
</evidence>
<dbReference type="InterPro" id="IPR038721">
    <property type="entry name" value="IS701-like_DDE_dom"/>
</dbReference>
<feature type="compositionally biased region" description="Basic residues" evidence="1">
    <location>
        <begin position="166"/>
        <end position="179"/>
    </location>
</feature>
<sequence length="258" mass="28877">MSKITTVLLCLQPLLSASLFRQLTIISEALLMMQGRVTMSGISRWTRRGGSYRTIQRFFLSKLNWETLHWTLIKPRLTASSGVILIAGDATTVTKSGQQTFGPGRFFSSIYARAVPGIAFQTLSLIDVNQRRSWPVLLEQIAPKPPALKKKPVKQKSPAGQPPQRGRGRPKGSKNKNQRNVKLNDEMTRVKAMLRRLLTLLGDTLEPVYFVYDGAFGNNAAVQMTRSVGLHLISRLRNNSALHFEWEGVYAGRGCRPK</sequence>
<gene>
    <name evidence="3" type="ORF">HELGO_WM46263</name>
</gene>
<organism evidence="3">
    <name type="scientific">uncultured Thiotrichaceae bacterium</name>
    <dbReference type="NCBI Taxonomy" id="298394"/>
    <lineage>
        <taxon>Bacteria</taxon>
        <taxon>Pseudomonadati</taxon>
        <taxon>Pseudomonadota</taxon>
        <taxon>Gammaproteobacteria</taxon>
        <taxon>Thiotrichales</taxon>
        <taxon>Thiotrichaceae</taxon>
        <taxon>environmental samples</taxon>
    </lineage>
</organism>
<dbReference type="EMBL" id="CACVAV010000263">
    <property type="protein sequence ID" value="CAA6816389.1"/>
    <property type="molecule type" value="Genomic_DNA"/>
</dbReference>
<dbReference type="InterPro" id="IPR012337">
    <property type="entry name" value="RNaseH-like_sf"/>
</dbReference>
<name>A0A6S6TNB3_9GAMM</name>
<evidence type="ECO:0000259" key="2">
    <source>
        <dbReference type="Pfam" id="PF13546"/>
    </source>
</evidence>
<reference evidence="3" key="1">
    <citation type="submission" date="2020-01" db="EMBL/GenBank/DDBJ databases">
        <authorList>
            <person name="Meier V. D."/>
            <person name="Meier V D."/>
        </authorList>
    </citation>
    <scope>NUCLEOTIDE SEQUENCE</scope>
    <source>
        <strain evidence="3">HLG_WM_MAG_08</strain>
    </source>
</reference>
<feature type="domain" description="Transposase IS701-like DDE" evidence="2">
    <location>
        <begin position="10"/>
        <end position="250"/>
    </location>
</feature>